<dbReference type="SMART" id="SM00052">
    <property type="entry name" value="EAL"/>
    <property type="match status" value="1"/>
</dbReference>
<dbReference type="Gene3D" id="3.30.70.270">
    <property type="match status" value="1"/>
</dbReference>
<dbReference type="InterPro" id="IPR001633">
    <property type="entry name" value="EAL_dom"/>
</dbReference>
<dbReference type="InterPro" id="IPR035919">
    <property type="entry name" value="EAL_sf"/>
</dbReference>
<dbReference type="CDD" id="cd01948">
    <property type="entry name" value="EAL"/>
    <property type="match status" value="1"/>
</dbReference>
<evidence type="ECO:0000313" key="6">
    <source>
        <dbReference type="Proteomes" id="UP000320055"/>
    </source>
</evidence>
<organism evidence="5 6">
    <name type="scientific">Hyella patelloides LEGE 07179</name>
    <dbReference type="NCBI Taxonomy" id="945734"/>
    <lineage>
        <taxon>Bacteria</taxon>
        <taxon>Bacillati</taxon>
        <taxon>Cyanobacteriota</taxon>
        <taxon>Cyanophyceae</taxon>
        <taxon>Pleurocapsales</taxon>
        <taxon>Hyellaceae</taxon>
        <taxon>Hyella</taxon>
    </lineage>
</organism>
<dbReference type="OrthoDB" id="442691at2"/>
<dbReference type="InterPro" id="IPR011006">
    <property type="entry name" value="CheY-like_superfamily"/>
</dbReference>
<dbReference type="InterPro" id="IPR029787">
    <property type="entry name" value="Nucleotide_cyclase"/>
</dbReference>
<dbReference type="Gene3D" id="3.20.20.450">
    <property type="entry name" value="EAL domain"/>
    <property type="match status" value="1"/>
</dbReference>
<accession>A0A563VJM3</accession>
<dbReference type="Pfam" id="PF00563">
    <property type="entry name" value="EAL"/>
    <property type="match status" value="1"/>
</dbReference>
<dbReference type="Pfam" id="PF00072">
    <property type="entry name" value="Response_reg"/>
    <property type="match status" value="1"/>
</dbReference>
<dbReference type="EMBL" id="CAACVJ010000014">
    <property type="protein sequence ID" value="VEP11628.1"/>
    <property type="molecule type" value="Genomic_DNA"/>
</dbReference>
<dbReference type="InterPro" id="IPR052155">
    <property type="entry name" value="Biofilm_reg_signaling"/>
</dbReference>
<dbReference type="NCBIfam" id="TIGR00229">
    <property type="entry name" value="sensory_box"/>
    <property type="match status" value="1"/>
</dbReference>
<keyword evidence="1" id="KW-0597">Phosphoprotein</keyword>
<dbReference type="SUPFAM" id="SSF141868">
    <property type="entry name" value="EAL domain-like"/>
    <property type="match status" value="1"/>
</dbReference>
<dbReference type="InterPro" id="IPR043128">
    <property type="entry name" value="Rev_trsase/Diguanyl_cyclase"/>
</dbReference>
<dbReference type="Gene3D" id="3.40.50.2300">
    <property type="match status" value="1"/>
</dbReference>
<dbReference type="InterPro" id="IPR000014">
    <property type="entry name" value="PAS"/>
</dbReference>
<dbReference type="InterPro" id="IPR001789">
    <property type="entry name" value="Sig_transdc_resp-reg_receiver"/>
</dbReference>
<dbReference type="FunFam" id="3.20.20.450:FF:000001">
    <property type="entry name" value="Cyclic di-GMP phosphodiesterase yahA"/>
    <property type="match status" value="1"/>
</dbReference>
<dbReference type="FunFam" id="3.30.70.270:FF:000001">
    <property type="entry name" value="Diguanylate cyclase domain protein"/>
    <property type="match status" value="1"/>
</dbReference>
<dbReference type="PROSITE" id="PS50110">
    <property type="entry name" value="RESPONSE_REGULATORY"/>
    <property type="match status" value="1"/>
</dbReference>
<dbReference type="GO" id="GO:0000160">
    <property type="term" value="P:phosphorelay signal transduction system"/>
    <property type="evidence" value="ECO:0007669"/>
    <property type="project" value="InterPro"/>
</dbReference>
<dbReference type="PANTHER" id="PTHR44757">
    <property type="entry name" value="DIGUANYLATE CYCLASE DGCP"/>
    <property type="match status" value="1"/>
</dbReference>
<dbReference type="SUPFAM" id="SSF55785">
    <property type="entry name" value="PYP-like sensor domain (PAS domain)"/>
    <property type="match status" value="1"/>
</dbReference>
<keyword evidence="6" id="KW-1185">Reference proteome</keyword>
<dbReference type="InterPro" id="IPR000160">
    <property type="entry name" value="GGDEF_dom"/>
</dbReference>
<dbReference type="Pfam" id="PF00990">
    <property type="entry name" value="GGDEF"/>
    <property type="match status" value="1"/>
</dbReference>
<gene>
    <name evidence="5" type="ORF">H1P_1100012</name>
</gene>
<dbReference type="Gene3D" id="3.30.450.20">
    <property type="entry name" value="PAS domain"/>
    <property type="match status" value="1"/>
</dbReference>
<feature type="modified residue" description="4-aspartylphosphate" evidence="1">
    <location>
        <position position="62"/>
    </location>
</feature>
<dbReference type="AlphaFoldDB" id="A0A563VJM3"/>
<dbReference type="PANTHER" id="PTHR44757:SF2">
    <property type="entry name" value="BIOFILM ARCHITECTURE MAINTENANCE PROTEIN MBAA"/>
    <property type="match status" value="1"/>
</dbReference>
<dbReference type="InterPro" id="IPR035965">
    <property type="entry name" value="PAS-like_dom_sf"/>
</dbReference>
<dbReference type="PROSITE" id="PS50887">
    <property type="entry name" value="GGDEF"/>
    <property type="match status" value="1"/>
</dbReference>
<proteinExistence type="predicted"/>
<dbReference type="SMART" id="SM00267">
    <property type="entry name" value="GGDEF"/>
    <property type="match status" value="1"/>
</dbReference>
<protein>
    <submittedName>
        <fullName evidence="5">Response regulator receiver modulated diguanylate cyclase/phosphodiesterase with PAS/PAC sensor(S)</fullName>
    </submittedName>
</protein>
<dbReference type="RefSeq" id="WP_144869194.1">
    <property type="nucleotide sequence ID" value="NZ_LR213866.1"/>
</dbReference>
<dbReference type="Proteomes" id="UP000320055">
    <property type="component" value="Unassembled WGS sequence"/>
</dbReference>
<dbReference type="SUPFAM" id="SSF55073">
    <property type="entry name" value="Nucleotide cyclase"/>
    <property type="match status" value="1"/>
</dbReference>
<feature type="domain" description="EAL" evidence="3">
    <location>
        <begin position="452"/>
        <end position="706"/>
    </location>
</feature>
<evidence type="ECO:0000256" key="1">
    <source>
        <dbReference type="PROSITE-ProRule" id="PRU00169"/>
    </source>
</evidence>
<dbReference type="NCBIfam" id="TIGR00254">
    <property type="entry name" value="GGDEF"/>
    <property type="match status" value="1"/>
</dbReference>
<evidence type="ECO:0000313" key="5">
    <source>
        <dbReference type="EMBL" id="VEP11628.1"/>
    </source>
</evidence>
<reference evidence="5 6" key="1">
    <citation type="submission" date="2019-01" db="EMBL/GenBank/DDBJ databases">
        <authorList>
            <person name="Brito A."/>
        </authorList>
    </citation>
    <scope>NUCLEOTIDE SEQUENCE [LARGE SCALE GENOMIC DNA]</scope>
    <source>
        <strain evidence="5">1</strain>
    </source>
</reference>
<evidence type="ECO:0000259" key="4">
    <source>
        <dbReference type="PROSITE" id="PS50887"/>
    </source>
</evidence>
<name>A0A563VJM3_9CYAN</name>
<evidence type="ECO:0000259" key="3">
    <source>
        <dbReference type="PROSITE" id="PS50883"/>
    </source>
</evidence>
<dbReference type="PROSITE" id="PS50883">
    <property type="entry name" value="EAL"/>
    <property type="match status" value="1"/>
</dbReference>
<evidence type="ECO:0000259" key="2">
    <source>
        <dbReference type="PROSITE" id="PS50110"/>
    </source>
</evidence>
<sequence length="715" mass="80488">MSEKAIVCVDDDEIILNSLGEQLKRAFGDEYTIELASSGAEAMELFAELVAEEVEIPLIISDQNMAAISGDKLLIQLHDLYPETLKILLTGESNAEVIRNLVNVSALYRYIAKPWDETDLILTVTEALRCYEQGARLNIQNQLLLEANQKLGESLALLVATLEATADGILVVNNQGQVIRCNQKFLHLWGIANYASARQNQDRIIDLALQQIKTPYTCNLDSKETVFNYNNYSLLELKNGKVIECYSQTQQLQDLSTTIVWSFRDVTERQKAEQTIKYQAFHDTLTGLANRSLFNCKLASALQKSHQSQNKLAVLFFDLDRFKTINDTLGHAIGDRLLQAVVERLLSCIRDGDTISRWGGDEFTLLLPHIHALEDATAIAARILQALQPPFDIESHRLHVTSSMGIAIYPDHGTDSDTLLKNADAALYKAKDRGRNNYQYYNQTINSQGKQLLQLENRLRYALNNQEFILYYQPIVDITTGKIAKMEALLRWQHPKLGLITPNIFIPLAEENGLIVPIGEWVLEKACLQNKYWQKIGLSPLTIAVNLSPRQFQESDLVDKVIEILQKTGLQTSYLELEITETVTIQNGDIAKNILTKFKEMEISLAMDDFGTGYSSLSYLRQFPFNTLKVDRSFIKNILEAPEDRAIIKAIISLGQGLGISVVAEGIETVESKNFLHSLGCRYMQGYYFSRPVAAKDATQLLQNQDLIVTNIKSV</sequence>
<dbReference type="SMART" id="SM00448">
    <property type="entry name" value="REC"/>
    <property type="match status" value="1"/>
</dbReference>
<dbReference type="Pfam" id="PF13188">
    <property type="entry name" value="PAS_8"/>
    <property type="match status" value="1"/>
</dbReference>
<feature type="domain" description="GGDEF" evidence="4">
    <location>
        <begin position="310"/>
        <end position="443"/>
    </location>
</feature>
<dbReference type="SUPFAM" id="SSF52172">
    <property type="entry name" value="CheY-like"/>
    <property type="match status" value="1"/>
</dbReference>
<dbReference type="CDD" id="cd01949">
    <property type="entry name" value="GGDEF"/>
    <property type="match status" value="1"/>
</dbReference>
<feature type="domain" description="Response regulatory" evidence="2">
    <location>
        <begin position="5"/>
        <end position="128"/>
    </location>
</feature>